<dbReference type="InterPro" id="IPR002347">
    <property type="entry name" value="SDR_fam"/>
</dbReference>
<dbReference type="GO" id="GO:0016491">
    <property type="term" value="F:oxidoreductase activity"/>
    <property type="evidence" value="ECO:0007669"/>
    <property type="project" value="UniProtKB-KW"/>
</dbReference>
<dbReference type="AlphaFoldDB" id="A0A2L2TRB1"/>
<evidence type="ECO:0000256" key="3">
    <source>
        <dbReference type="ARBA" id="ARBA00023002"/>
    </source>
</evidence>
<dbReference type="STRING" id="56646.A0A2L2TRB1"/>
<protein>
    <submittedName>
        <fullName evidence="4">Uncharacterized protein</fullName>
    </submittedName>
</protein>
<name>A0A2L2TRB1_9HYPO</name>
<dbReference type="Gene3D" id="3.40.50.720">
    <property type="entry name" value="NAD(P)-binding Rossmann-like Domain"/>
    <property type="match status" value="1"/>
</dbReference>
<proteinExistence type="inferred from homology"/>
<dbReference type="Proteomes" id="UP000245910">
    <property type="component" value="Chromosome III"/>
</dbReference>
<dbReference type="InterPro" id="IPR036291">
    <property type="entry name" value="NAD(P)-bd_dom_sf"/>
</dbReference>
<dbReference type="SUPFAM" id="SSF51735">
    <property type="entry name" value="NAD(P)-binding Rossmann-fold domains"/>
    <property type="match status" value="1"/>
</dbReference>
<evidence type="ECO:0000313" key="4">
    <source>
        <dbReference type="EMBL" id="CEI68581.1"/>
    </source>
</evidence>
<reference evidence="5" key="1">
    <citation type="submission" date="2014-10" db="EMBL/GenBank/DDBJ databases">
        <authorList>
            <person name="King R."/>
        </authorList>
    </citation>
    <scope>NUCLEOTIDE SEQUENCE [LARGE SCALE GENOMIC DNA]</scope>
    <source>
        <strain evidence="5">A3/5</strain>
    </source>
</reference>
<comment type="similarity">
    <text evidence="1">Belongs to the short-chain dehydrogenases/reductases (SDR) family.</text>
</comment>
<organism evidence="4 5">
    <name type="scientific">Fusarium venenatum</name>
    <dbReference type="NCBI Taxonomy" id="56646"/>
    <lineage>
        <taxon>Eukaryota</taxon>
        <taxon>Fungi</taxon>
        <taxon>Dikarya</taxon>
        <taxon>Ascomycota</taxon>
        <taxon>Pezizomycotina</taxon>
        <taxon>Sordariomycetes</taxon>
        <taxon>Hypocreomycetidae</taxon>
        <taxon>Hypocreales</taxon>
        <taxon>Nectriaceae</taxon>
        <taxon>Fusarium</taxon>
    </lineage>
</organism>
<dbReference type="EMBL" id="LN649231">
    <property type="protein sequence ID" value="CEI68581.1"/>
    <property type="molecule type" value="Genomic_DNA"/>
</dbReference>
<sequence>MSARTEMRGEAVASELRIQYPHADIQVWTLEMEAYDSVIAFAERAVVELDRLDMVILNAGTFESDASVSPYTGTEKMFQVNCLSTALLARLFVPVLKVVSPKGETSRLTIVIAGRYNPQWYKSKPTAYDDMYRADLLKKSNFFRRRSLRERFLKTKMLLQPYLSALAAVVNPEEVTTNLVTHDLVRDTQLADKMMRATWFRGSVKGVYALVGRTLEKGAASYIDAVAVKGRESHGRIILDCRMLDRCKPVIQQTLNLRSIAELEFRFLFTGKETLGAKIYNAGPDKILHNRLSRRSHT</sequence>
<dbReference type="GeneID" id="37260297"/>
<dbReference type="RefSeq" id="XP_025592296.1">
    <property type="nucleotide sequence ID" value="XM_025737435.2"/>
</dbReference>
<keyword evidence="5" id="KW-1185">Reference proteome</keyword>
<keyword evidence="2" id="KW-0521">NADP</keyword>
<evidence type="ECO:0000256" key="2">
    <source>
        <dbReference type="ARBA" id="ARBA00022857"/>
    </source>
</evidence>
<evidence type="ECO:0000313" key="5">
    <source>
        <dbReference type="Proteomes" id="UP000245910"/>
    </source>
</evidence>
<keyword evidence="3" id="KW-0560">Oxidoreductase</keyword>
<dbReference type="KEGG" id="fvn:FVRRES_08658"/>
<accession>A0A2L2TRB1</accession>
<evidence type="ECO:0000256" key="1">
    <source>
        <dbReference type="ARBA" id="ARBA00006484"/>
    </source>
</evidence>
<dbReference type="PANTHER" id="PTHR24320:SF252">
    <property type="entry name" value="DEHYDROGENASE_REDUCTASE FAMILY PROTEIN, PUTATIVE (AFU_ORTHOLOGUE AFUA_3G08550)-RELATED"/>
    <property type="match status" value="1"/>
</dbReference>
<dbReference type="Pfam" id="PF00106">
    <property type="entry name" value="adh_short"/>
    <property type="match status" value="1"/>
</dbReference>
<dbReference type="PANTHER" id="PTHR24320">
    <property type="entry name" value="RETINOL DEHYDROGENASE"/>
    <property type="match status" value="1"/>
</dbReference>